<feature type="non-terminal residue" evidence="5">
    <location>
        <position position="1"/>
    </location>
</feature>
<dbReference type="SMART" id="SM00475">
    <property type="entry name" value="53EXOc"/>
    <property type="match status" value="1"/>
</dbReference>
<gene>
    <name evidence="5" type="ORF">METZ01_LOCUS85135</name>
</gene>
<dbReference type="CDD" id="cd09898">
    <property type="entry name" value="H3TH_53EXO"/>
    <property type="match status" value="1"/>
</dbReference>
<sequence>VEVHVVDGTYELFRHHFAVPSHVTADGVEVAATRAVVGSILGMLEEGATHVGIATDQVVESFRNEMFEGYKTGEGVPPELFSQFPLLEAALTAAGFRVFAMVEHEADDAMGAAAVKAAEDPRVDRILICTPDKDLAQVVDDGLRIVQFDRRKGVVYDRDGIIDRFGVRPESIPDYLALVGDTADGIPGLPGWGAKSSSTVLARYLHLEEIPDDADDWDVTVRSAARLAAALAEGRDDAGLYRRLATLDLDAPVMDDVDDLCWNGPRPHFAEMCRRLEGPRLAERADRLAAQRA</sequence>
<dbReference type="InterPro" id="IPR002421">
    <property type="entry name" value="5-3_exonuclease"/>
</dbReference>
<dbReference type="GO" id="GO:0008409">
    <property type="term" value="F:5'-3' exonuclease activity"/>
    <property type="evidence" value="ECO:0007669"/>
    <property type="project" value="InterPro"/>
</dbReference>
<dbReference type="InterPro" id="IPR008918">
    <property type="entry name" value="HhH2"/>
</dbReference>
<dbReference type="InterPro" id="IPR036279">
    <property type="entry name" value="5-3_exonuclease_C_sf"/>
</dbReference>
<dbReference type="Pfam" id="PF01367">
    <property type="entry name" value="5_3_exonuc"/>
    <property type="match status" value="1"/>
</dbReference>
<keyword evidence="3" id="KW-0238">DNA-binding</keyword>
<evidence type="ECO:0000313" key="5">
    <source>
        <dbReference type="EMBL" id="SVA32281.1"/>
    </source>
</evidence>
<evidence type="ECO:0000256" key="1">
    <source>
        <dbReference type="ARBA" id="ARBA00022722"/>
    </source>
</evidence>
<dbReference type="GO" id="GO:0003677">
    <property type="term" value="F:DNA binding"/>
    <property type="evidence" value="ECO:0007669"/>
    <property type="project" value="UniProtKB-KW"/>
</dbReference>
<protein>
    <recommendedName>
        <fullName evidence="4">5'-3' exonuclease domain-containing protein</fullName>
    </recommendedName>
</protein>
<dbReference type="PANTHER" id="PTHR42646:SF2">
    <property type="entry name" value="5'-3' EXONUCLEASE FAMILY PROTEIN"/>
    <property type="match status" value="1"/>
</dbReference>
<evidence type="ECO:0000256" key="3">
    <source>
        <dbReference type="ARBA" id="ARBA00023125"/>
    </source>
</evidence>
<dbReference type="PANTHER" id="PTHR42646">
    <property type="entry name" value="FLAP ENDONUCLEASE XNI"/>
    <property type="match status" value="1"/>
</dbReference>
<dbReference type="SUPFAM" id="SSF47807">
    <property type="entry name" value="5' to 3' exonuclease, C-terminal subdomain"/>
    <property type="match status" value="1"/>
</dbReference>
<dbReference type="GO" id="GO:0017108">
    <property type="term" value="F:5'-flap endonuclease activity"/>
    <property type="evidence" value="ECO:0007669"/>
    <property type="project" value="InterPro"/>
</dbReference>
<dbReference type="Gene3D" id="3.40.50.1010">
    <property type="entry name" value="5'-nuclease"/>
    <property type="match status" value="1"/>
</dbReference>
<feature type="domain" description="5'-3' exonuclease" evidence="4">
    <location>
        <begin position="3"/>
        <end position="263"/>
    </location>
</feature>
<evidence type="ECO:0000256" key="2">
    <source>
        <dbReference type="ARBA" id="ARBA00022801"/>
    </source>
</evidence>
<name>A0A381UX18_9ZZZZ</name>
<dbReference type="CDD" id="cd09859">
    <property type="entry name" value="PIN_53EXO"/>
    <property type="match status" value="1"/>
</dbReference>
<dbReference type="AlphaFoldDB" id="A0A381UX18"/>
<dbReference type="InterPro" id="IPR038969">
    <property type="entry name" value="FEN"/>
</dbReference>
<dbReference type="Pfam" id="PF02739">
    <property type="entry name" value="5_3_exonuc_N"/>
    <property type="match status" value="1"/>
</dbReference>
<proteinExistence type="predicted"/>
<dbReference type="InterPro" id="IPR020045">
    <property type="entry name" value="DNA_polI_H3TH"/>
</dbReference>
<dbReference type="SMART" id="SM00279">
    <property type="entry name" value="HhH2"/>
    <property type="match status" value="1"/>
</dbReference>
<dbReference type="InterPro" id="IPR020046">
    <property type="entry name" value="5-3_exonucl_a-hlix_arch_N"/>
</dbReference>
<keyword evidence="2" id="KW-0378">Hydrolase</keyword>
<reference evidence="5" key="1">
    <citation type="submission" date="2018-05" db="EMBL/GenBank/DDBJ databases">
        <authorList>
            <person name="Lanie J.A."/>
            <person name="Ng W.-L."/>
            <person name="Kazmierczak K.M."/>
            <person name="Andrzejewski T.M."/>
            <person name="Davidsen T.M."/>
            <person name="Wayne K.J."/>
            <person name="Tettelin H."/>
            <person name="Glass J.I."/>
            <person name="Rusch D."/>
            <person name="Podicherti R."/>
            <person name="Tsui H.-C.T."/>
            <person name="Winkler M.E."/>
        </authorList>
    </citation>
    <scope>NUCLEOTIDE SEQUENCE</scope>
</reference>
<dbReference type="SUPFAM" id="SSF88723">
    <property type="entry name" value="PIN domain-like"/>
    <property type="match status" value="1"/>
</dbReference>
<dbReference type="Gene3D" id="1.10.150.20">
    <property type="entry name" value="5' to 3' exonuclease, C-terminal subdomain"/>
    <property type="match status" value="1"/>
</dbReference>
<organism evidence="5">
    <name type="scientific">marine metagenome</name>
    <dbReference type="NCBI Taxonomy" id="408172"/>
    <lineage>
        <taxon>unclassified sequences</taxon>
        <taxon>metagenomes</taxon>
        <taxon>ecological metagenomes</taxon>
    </lineage>
</organism>
<accession>A0A381UX18</accession>
<dbReference type="InterPro" id="IPR029060">
    <property type="entry name" value="PIN-like_dom_sf"/>
</dbReference>
<keyword evidence="1" id="KW-0540">Nuclease</keyword>
<dbReference type="EMBL" id="UINC01007252">
    <property type="protein sequence ID" value="SVA32281.1"/>
    <property type="molecule type" value="Genomic_DNA"/>
</dbReference>
<evidence type="ECO:0000259" key="4">
    <source>
        <dbReference type="SMART" id="SM00475"/>
    </source>
</evidence>
<dbReference type="GO" id="GO:0033567">
    <property type="term" value="P:DNA replication, Okazaki fragment processing"/>
    <property type="evidence" value="ECO:0007669"/>
    <property type="project" value="InterPro"/>
</dbReference>